<organism evidence="2 3">
    <name type="scientific">Rhizopogon vesiculosus</name>
    <dbReference type="NCBI Taxonomy" id="180088"/>
    <lineage>
        <taxon>Eukaryota</taxon>
        <taxon>Fungi</taxon>
        <taxon>Dikarya</taxon>
        <taxon>Basidiomycota</taxon>
        <taxon>Agaricomycotina</taxon>
        <taxon>Agaricomycetes</taxon>
        <taxon>Agaricomycetidae</taxon>
        <taxon>Boletales</taxon>
        <taxon>Suillineae</taxon>
        <taxon>Rhizopogonaceae</taxon>
        <taxon>Rhizopogon</taxon>
    </lineage>
</organism>
<sequence>MSQYGNVSSDSSRYSEWALRGLPSFSFILGLAVISAITDPAISAWKPHEKRSHIPAGRTRARKHHPSAMIHSLANCPYPVGAESLVS</sequence>
<evidence type="ECO:0000256" key="1">
    <source>
        <dbReference type="SAM" id="Phobius"/>
    </source>
</evidence>
<dbReference type="EMBL" id="LVVM01006572">
    <property type="protein sequence ID" value="OJA07731.1"/>
    <property type="molecule type" value="Genomic_DNA"/>
</dbReference>
<feature type="transmembrane region" description="Helical" evidence="1">
    <location>
        <begin position="22"/>
        <end position="42"/>
    </location>
</feature>
<comment type="caution">
    <text evidence="2">The sequence shown here is derived from an EMBL/GenBank/DDBJ whole genome shotgun (WGS) entry which is preliminary data.</text>
</comment>
<keyword evidence="1" id="KW-1133">Transmembrane helix</keyword>
<keyword evidence="1" id="KW-0812">Transmembrane</keyword>
<evidence type="ECO:0000313" key="3">
    <source>
        <dbReference type="Proteomes" id="UP000183567"/>
    </source>
</evidence>
<proteinExistence type="predicted"/>
<evidence type="ECO:0000313" key="2">
    <source>
        <dbReference type="EMBL" id="OJA07731.1"/>
    </source>
</evidence>
<protein>
    <submittedName>
        <fullName evidence="2">Uncharacterized protein</fullName>
    </submittedName>
</protein>
<keyword evidence="3" id="KW-1185">Reference proteome</keyword>
<dbReference type="Proteomes" id="UP000183567">
    <property type="component" value="Unassembled WGS sequence"/>
</dbReference>
<name>A0A1J8PIW1_9AGAM</name>
<dbReference type="AlphaFoldDB" id="A0A1J8PIW1"/>
<keyword evidence="1" id="KW-0472">Membrane</keyword>
<accession>A0A1J8PIW1</accession>
<reference evidence="2 3" key="1">
    <citation type="submission" date="2016-03" db="EMBL/GenBank/DDBJ databases">
        <title>Comparative genomics of the ectomycorrhizal sister species Rhizopogon vinicolor and Rhizopogon vesiculosus (Basidiomycota: Boletales) reveals a divergence of the mating type B locus.</title>
        <authorList>
            <person name="Mujic A.B."/>
            <person name="Kuo A."/>
            <person name="Tritt A."/>
            <person name="Lipzen A."/>
            <person name="Chen C."/>
            <person name="Johnson J."/>
            <person name="Sharma A."/>
            <person name="Barry K."/>
            <person name="Grigoriev I.V."/>
            <person name="Spatafora J.W."/>
        </authorList>
    </citation>
    <scope>NUCLEOTIDE SEQUENCE [LARGE SCALE GENOMIC DNA]</scope>
    <source>
        <strain evidence="2 3">AM-OR11-056</strain>
    </source>
</reference>
<gene>
    <name evidence="2" type="ORF">AZE42_12889</name>
</gene>